<evidence type="ECO:0000256" key="6">
    <source>
        <dbReference type="ARBA" id="ARBA00022927"/>
    </source>
</evidence>
<evidence type="ECO:0000256" key="14">
    <source>
        <dbReference type="SAM" id="MobiDB-lite"/>
    </source>
</evidence>
<accession>A0A699ZC71</accession>
<keyword evidence="3" id="KW-0934">Plastid</keyword>
<dbReference type="PANTHER" id="PTHR47296:SF1">
    <property type="entry name" value="PROTEIN TIC 40, CHLOROPLASTIC"/>
    <property type="match status" value="1"/>
</dbReference>
<evidence type="ECO:0000256" key="8">
    <source>
        <dbReference type="ARBA" id="ARBA00022989"/>
    </source>
</evidence>
<sequence>MQLSALSTGPRLPLRHAGPKPSSRRVVPVLCQQAGSQPVTESTVAADSQQALPYSAPLAPQPVVPEGSTAVYAPPPGYYASYQNQPQRPGQEYYMAAPPGYYMPPPQPIKAQEAASSGAPWWIWVGVGVVVAQVLGKVQEYMKNPKTPQQMMAEMDPIVKEPSGSSNASSAGSRAGRSSSSFFASASEPSTSASPPPSNGSSSSSGAGNANGSSTASGGVMTEMMEQMLRNPEMQKMLYPYLPEPMRNPASIEWMLNNPEVKKQMATLFEQQNMMSPEMMGMMKNMDFSQDRVNKQFQDLGLKPEDVISKVMANPELASGFANPKVQAAIIDISANPMNIVKYQQDPEVMKVLEQVTTLFQPDIAPNKRG</sequence>
<dbReference type="Gene3D" id="1.10.2020.20">
    <property type="match status" value="1"/>
</dbReference>
<dbReference type="GO" id="GO:0009706">
    <property type="term" value="C:chloroplast inner membrane"/>
    <property type="evidence" value="ECO:0007669"/>
    <property type="project" value="UniProtKB-SubCell"/>
</dbReference>
<organism evidence="16 17">
    <name type="scientific">Haematococcus lacustris</name>
    <name type="common">Green alga</name>
    <name type="synonym">Haematococcus pluvialis</name>
    <dbReference type="NCBI Taxonomy" id="44745"/>
    <lineage>
        <taxon>Eukaryota</taxon>
        <taxon>Viridiplantae</taxon>
        <taxon>Chlorophyta</taxon>
        <taxon>core chlorophytes</taxon>
        <taxon>Chlorophyceae</taxon>
        <taxon>CS clade</taxon>
        <taxon>Chlamydomonadales</taxon>
        <taxon>Haematococcaceae</taxon>
        <taxon>Haematococcus</taxon>
    </lineage>
</organism>
<name>A0A699ZC71_HAELA</name>
<evidence type="ECO:0000259" key="15">
    <source>
        <dbReference type="SMART" id="SM00727"/>
    </source>
</evidence>
<dbReference type="GO" id="GO:0045037">
    <property type="term" value="P:protein import into chloroplast stroma"/>
    <property type="evidence" value="ECO:0007669"/>
    <property type="project" value="TreeGrafter"/>
</dbReference>
<evidence type="ECO:0000256" key="1">
    <source>
        <dbReference type="ARBA" id="ARBA00022448"/>
    </source>
</evidence>
<keyword evidence="1" id="KW-0813">Transport</keyword>
<keyword evidence="8" id="KW-1133">Transmembrane helix</keyword>
<feature type="region of interest" description="Disordered" evidence="14">
    <location>
        <begin position="159"/>
        <end position="218"/>
    </location>
</feature>
<keyword evidence="4" id="KW-0812">Transmembrane</keyword>
<evidence type="ECO:0000256" key="2">
    <source>
        <dbReference type="ARBA" id="ARBA00022528"/>
    </source>
</evidence>
<protein>
    <recommendedName>
        <fullName evidence="12">Protein TIC 40, chloroplastic</fullName>
    </recommendedName>
    <alternativeName>
        <fullName evidence="13">Translocon at the inner envelope membrane of chloroplasts 40</fullName>
    </alternativeName>
</protein>
<keyword evidence="5" id="KW-0677">Repeat</keyword>
<dbReference type="InterPro" id="IPR038108">
    <property type="entry name" value="RPN13_DEUBAD_sf"/>
</dbReference>
<evidence type="ECO:0000256" key="5">
    <source>
        <dbReference type="ARBA" id="ARBA00022737"/>
    </source>
</evidence>
<keyword evidence="7" id="KW-0809">Transit peptide</keyword>
<dbReference type="InterPro" id="IPR041243">
    <property type="entry name" value="STI1/HOP_DP"/>
</dbReference>
<keyword evidence="2" id="KW-0150">Chloroplast</keyword>
<dbReference type="GO" id="GO:0009658">
    <property type="term" value="P:chloroplast organization"/>
    <property type="evidence" value="ECO:0007669"/>
    <property type="project" value="TreeGrafter"/>
</dbReference>
<evidence type="ECO:0000256" key="10">
    <source>
        <dbReference type="ARBA" id="ARBA00056414"/>
    </source>
</evidence>
<dbReference type="FunFam" id="1.10.260.100:FF:000008">
    <property type="entry name" value="Protein TIC 40, chloroplastic"/>
    <property type="match status" value="1"/>
</dbReference>
<evidence type="ECO:0000256" key="3">
    <source>
        <dbReference type="ARBA" id="ARBA00022640"/>
    </source>
</evidence>
<dbReference type="Pfam" id="PF17830">
    <property type="entry name" value="STI1-HOP_DP"/>
    <property type="match status" value="1"/>
</dbReference>
<keyword evidence="6" id="KW-0653">Protein transport</keyword>
<evidence type="ECO:0000313" key="17">
    <source>
        <dbReference type="Proteomes" id="UP000485058"/>
    </source>
</evidence>
<gene>
    <name evidence="16" type="ORF">HaLaN_13291</name>
</gene>
<evidence type="ECO:0000256" key="11">
    <source>
        <dbReference type="ARBA" id="ARBA00060470"/>
    </source>
</evidence>
<comment type="function">
    <text evidence="10">Involved in protein precursor import into chloroplasts. Part of the motor complex consisting of a co-chaperone (TIC40) and a chaperone (HSP93) associated with the import channel (TIC110). Causes the release of bound transit peptides from TIC110 and stimulates ATP hydrolysis by HSP93. Involved in reinsertion of proteins from the chloroplast stroma into the inner membrane.</text>
</comment>
<dbReference type="Proteomes" id="UP000485058">
    <property type="component" value="Unassembled WGS sequence"/>
</dbReference>
<comment type="subcellular location">
    <subcellularLocation>
        <location evidence="11">Plastid</location>
        <location evidence="11">Chloroplast inner membrane</location>
        <topology evidence="11">Single-pass membrane protein</topology>
    </subcellularLocation>
</comment>
<dbReference type="GO" id="GO:0009535">
    <property type="term" value="C:chloroplast thylakoid membrane"/>
    <property type="evidence" value="ECO:0007669"/>
    <property type="project" value="TreeGrafter"/>
</dbReference>
<evidence type="ECO:0000313" key="16">
    <source>
        <dbReference type="EMBL" id="GFH16796.1"/>
    </source>
</evidence>
<dbReference type="AlphaFoldDB" id="A0A699ZC71"/>
<feature type="compositionally biased region" description="Low complexity" evidence="14">
    <location>
        <begin position="161"/>
        <end position="218"/>
    </location>
</feature>
<comment type="caution">
    <text evidence="16">The sequence shown here is derived from an EMBL/GenBank/DDBJ whole genome shotgun (WGS) entry which is preliminary data.</text>
</comment>
<evidence type="ECO:0000256" key="12">
    <source>
        <dbReference type="ARBA" id="ARBA00070821"/>
    </source>
</evidence>
<evidence type="ECO:0000256" key="13">
    <source>
        <dbReference type="ARBA" id="ARBA00082202"/>
    </source>
</evidence>
<feature type="domain" description="STI1" evidence="15">
    <location>
        <begin position="314"/>
        <end position="353"/>
    </location>
</feature>
<keyword evidence="17" id="KW-1185">Reference proteome</keyword>
<dbReference type="EMBL" id="BLLF01001052">
    <property type="protein sequence ID" value="GFH16796.1"/>
    <property type="molecule type" value="Genomic_DNA"/>
</dbReference>
<dbReference type="InterPro" id="IPR006636">
    <property type="entry name" value="STI1_HS-bd"/>
</dbReference>
<feature type="domain" description="STI1" evidence="15">
    <location>
        <begin position="231"/>
        <end position="265"/>
    </location>
</feature>
<keyword evidence="9" id="KW-0472">Membrane</keyword>
<dbReference type="PANTHER" id="PTHR47296">
    <property type="entry name" value="PROTEIN TIC 40, CHLOROPLASTIC"/>
    <property type="match status" value="1"/>
</dbReference>
<feature type="region of interest" description="Disordered" evidence="14">
    <location>
        <begin position="1"/>
        <end position="25"/>
    </location>
</feature>
<evidence type="ECO:0000256" key="7">
    <source>
        <dbReference type="ARBA" id="ARBA00022946"/>
    </source>
</evidence>
<dbReference type="Gene3D" id="1.10.260.100">
    <property type="match status" value="1"/>
</dbReference>
<dbReference type="SMART" id="SM00727">
    <property type="entry name" value="STI1"/>
    <property type="match status" value="2"/>
</dbReference>
<evidence type="ECO:0000256" key="9">
    <source>
        <dbReference type="ARBA" id="ARBA00023136"/>
    </source>
</evidence>
<proteinExistence type="predicted"/>
<evidence type="ECO:0000256" key="4">
    <source>
        <dbReference type="ARBA" id="ARBA00022692"/>
    </source>
</evidence>
<reference evidence="16 17" key="1">
    <citation type="submission" date="2020-02" db="EMBL/GenBank/DDBJ databases">
        <title>Draft genome sequence of Haematococcus lacustris strain NIES-144.</title>
        <authorList>
            <person name="Morimoto D."/>
            <person name="Nakagawa S."/>
            <person name="Yoshida T."/>
            <person name="Sawayama S."/>
        </authorList>
    </citation>
    <scope>NUCLEOTIDE SEQUENCE [LARGE SCALE GENOMIC DNA]</scope>
    <source>
        <strain evidence="16 17">NIES-144</strain>
    </source>
</reference>